<keyword evidence="7" id="KW-0206">Cytoskeleton</keyword>
<evidence type="ECO:0000259" key="11">
    <source>
        <dbReference type="Pfam" id="PF23387"/>
    </source>
</evidence>
<dbReference type="GO" id="GO:0030991">
    <property type="term" value="C:intraciliary transport particle A"/>
    <property type="evidence" value="ECO:0007669"/>
    <property type="project" value="TreeGrafter"/>
</dbReference>
<keyword evidence="2" id="KW-0963">Cytoplasm</keyword>
<dbReference type="GO" id="GO:1905515">
    <property type="term" value="P:non-motile cilium assembly"/>
    <property type="evidence" value="ECO:0007669"/>
    <property type="project" value="TreeGrafter"/>
</dbReference>
<dbReference type="FunFam" id="1.25.40.470:FF:000004">
    <property type="entry name" value="WD repeat-containing protein 35"/>
    <property type="match status" value="1"/>
</dbReference>
<dbReference type="Gene3D" id="1.25.40.470">
    <property type="match status" value="1"/>
</dbReference>
<evidence type="ECO:0000313" key="16">
    <source>
        <dbReference type="Proteomes" id="UP000594454"/>
    </source>
</evidence>
<evidence type="ECO:0000259" key="10">
    <source>
        <dbReference type="Pfam" id="PF23145"/>
    </source>
</evidence>
<dbReference type="SUPFAM" id="SSF50978">
    <property type="entry name" value="WD40 repeat-like"/>
    <property type="match status" value="2"/>
</dbReference>
<feature type="domain" description="IFT121/TULP4 N-terminal" evidence="13">
    <location>
        <begin position="1"/>
        <end position="331"/>
    </location>
</feature>
<dbReference type="AlphaFoldDB" id="A0A7R8UAG3"/>
<feature type="domain" description="IFT121-like TPR repeats" evidence="14">
    <location>
        <begin position="1006"/>
        <end position="1105"/>
    </location>
</feature>
<dbReference type="OMA" id="VWAMCWA"/>
<dbReference type="PIRSF" id="PIRSF037536">
    <property type="entry name" value="WD_repeat_p35"/>
    <property type="match status" value="1"/>
</dbReference>
<keyword evidence="4" id="KW-0677">Repeat</keyword>
<evidence type="ECO:0000256" key="1">
    <source>
        <dbReference type="ARBA" id="ARBA00004120"/>
    </source>
</evidence>
<evidence type="ECO:0000313" key="15">
    <source>
        <dbReference type="EMBL" id="CAD7077159.1"/>
    </source>
</evidence>
<sequence length="1188" mass="133721">MFVYLSKKIAIPNNMRLNCIAWNQEHGYIAVGGDDGLLKVLQLEQASSTNSANRGGLAAVSNLSMNQTLEGHKASIQVVTWNESQQKLTSSDKDGVIMVWMLYKGSWYEEMTNDRKKSTVKGMAWSAEGQKICIVYEDGAIIVGSVDGNRIWGKELKNTHLTGVQWSPDSRLILFSVASGECHVYDNQGTFVMKINIQCNVISPNRNISVVGLNWFHGKVPHNQPVLAICYQNGKMQIMRNENDDDPVIVNCDIQAIDAMWNHDGSVLAVCGTKANLGEKDSNHILFYSPFGIHLRTLKIPGREVTALAWEGSSLRIALAVDSFIYFANIRPDYMWCYFEKTVVFLSNNRDVNSHFITFWNIGSNQSFLKEVERPLALAAGQDHCVVAVECASINSKDVNLVVERNFKDKKYQLLVCNSIGTTVDSKYTDLKPQFIAMNSTYVVIASKDHFLLWHYHTPKGASSLHGVKARKDKRFHIDDTPSGVAEVLNDLDRGRYEPPVNNNPSSDPICCVAVSEKLLLIGRESGTINEYSISHITLRNRHTGNNRAYKIAINCNSTRAAIIDYTGTMTTLNLEDNNESKVLVNRVERKDVWAITWARDNPQLLALMEKTRMYVLRGADPEEPISCSGYICNFEDLEITCVLLDDIISGQQPQDTKNHIIQLRVKSLRDTEELLSHVGITEAKQFIEDNPHPRLWRLLAESALKKLDLETAENAFVRCANYPGIQLIKRLKTIPSEVLQKSEIAAFYGDFEEAEKLYLDDDRRDLAIGLRTTLCDWFRTVQLYRMGPGISDQQMEHAWKEIGDHFASMRSWESAKEYYAKAHCIEGLMESLYYLEDYEELESCINKLPEKSPLLAKLAEMLASVGMSNEAVAAYIKLGDVKSAVNTCVNLRQWGQAVELAQRYKMPQIGALLSKHAAHLLQEGKLPEAVELQRKAGRYLDAAHLLTKLGEQEIEKKSSLLRIKKIFVLAGLLAEEHLKMQSQLSGLSRNAVVAEMASEDAKLVEQIWHYSEAYHFMLLAQRQLRYGIVHSAVITSLRLRDYEDVLNVEEIYSLMALASCADRSFGTCSKAFIKLESLEGVSEQTRQEYEELAINIFSKHEPYDTRNNRIGCFTCESLVLDCLSSCSNCGAHFPACIASGKPLVQPLDAWMCSSCYHCACPMEISGLRTCPLCHSLITTRKYESSEV</sequence>
<dbReference type="InterPro" id="IPR057361">
    <property type="entry name" value="TPR_WDR35"/>
</dbReference>
<dbReference type="InterPro" id="IPR056158">
    <property type="entry name" value="Beta-prop_IFT121_2nd"/>
</dbReference>
<feature type="domain" description="IFT80/172/WDR35 TPR" evidence="11">
    <location>
        <begin position="696"/>
        <end position="784"/>
    </location>
</feature>
<dbReference type="InterPro" id="IPR015943">
    <property type="entry name" value="WD40/YVTN_repeat-like_dom_sf"/>
</dbReference>
<name>A0A7R8UAG3_HERIL</name>
<evidence type="ECO:0000256" key="5">
    <source>
        <dbReference type="ARBA" id="ARBA00022794"/>
    </source>
</evidence>
<dbReference type="OrthoDB" id="10260567at2759"/>
<keyword evidence="5" id="KW-0970">Cilium biogenesis/degradation</keyword>
<feature type="domain" description="IFT121 second beta-propeller" evidence="12">
    <location>
        <begin position="336"/>
        <end position="664"/>
    </location>
</feature>
<feature type="repeat" description="WD" evidence="9">
    <location>
        <begin position="69"/>
        <end position="100"/>
    </location>
</feature>
<keyword evidence="6" id="KW-0969">Cilium</keyword>
<evidence type="ECO:0000256" key="6">
    <source>
        <dbReference type="ARBA" id="ARBA00023069"/>
    </source>
</evidence>
<dbReference type="GO" id="GO:0035721">
    <property type="term" value="P:intraciliary retrograde transport"/>
    <property type="evidence" value="ECO:0007669"/>
    <property type="project" value="TreeGrafter"/>
</dbReference>
<dbReference type="Proteomes" id="UP000594454">
    <property type="component" value="Chromosome 1"/>
</dbReference>
<dbReference type="Pfam" id="PF23145">
    <property type="entry name" value="Zf_2nd_IFT121"/>
    <property type="match status" value="1"/>
</dbReference>
<dbReference type="PROSITE" id="PS50082">
    <property type="entry name" value="WD_REPEATS_2"/>
    <property type="match status" value="1"/>
</dbReference>
<gene>
    <name evidence="15" type="ORF">HERILL_LOCUS531</name>
</gene>
<dbReference type="PANTHER" id="PTHR12764">
    <property type="entry name" value="WD REPEAT DOMAIN-RELATED"/>
    <property type="match status" value="1"/>
</dbReference>
<evidence type="ECO:0000259" key="13">
    <source>
        <dbReference type="Pfam" id="PF24797"/>
    </source>
</evidence>
<dbReference type="InterPro" id="IPR039857">
    <property type="entry name" value="Ift122/121"/>
</dbReference>
<evidence type="ECO:0000256" key="3">
    <source>
        <dbReference type="ARBA" id="ARBA00022574"/>
    </source>
</evidence>
<evidence type="ECO:0000259" key="12">
    <source>
        <dbReference type="Pfam" id="PF23390"/>
    </source>
</evidence>
<reference evidence="15 16" key="1">
    <citation type="submission" date="2020-11" db="EMBL/GenBank/DDBJ databases">
        <authorList>
            <person name="Wallbank WR R."/>
            <person name="Pardo Diaz C."/>
            <person name="Kozak K."/>
            <person name="Martin S."/>
            <person name="Jiggins C."/>
            <person name="Moest M."/>
            <person name="Warren A I."/>
            <person name="Generalovic N T."/>
            <person name="Byers J.R.P. K."/>
            <person name="Montejo-Kovacevich G."/>
            <person name="Yen C E."/>
        </authorList>
    </citation>
    <scope>NUCLEOTIDE SEQUENCE [LARGE SCALE GENOMIC DNA]</scope>
</reference>
<evidence type="ECO:0000256" key="8">
    <source>
        <dbReference type="ARBA" id="ARBA00023273"/>
    </source>
</evidence>
<evidence type="ECO:0000256" key="4">
    <source>
        <dbReference type="ARBA" id="ARBA00022737"/>
    </source>
</evidence>
<evidence type="ECO:0000256" key="2">
    <source>
        <dbReference type="ARBA" id="ARBA00022490"/>
    </source>
</evidence>
<evidence type="ECO:0000256" key="9">
    <source>
        <dbReference type="PROSITE-ProRule" id="PRU00221"/>
    </source>
</evidence>
<organism evidence="15 16">
    <name type="scientific">Hermetia illucens</name>
    <name type="common">Black soldier fly</name>
    <dbReference type="NCBI Taxonomy" id="343691"/>
    <lineage>
        <taxon>Eukaryota</taxon>
        <taxon>Metazoa</taxon>
        <taxon>Ecdysozoa</taxon>
        <taxon>Arthropoda</taxon>
        <taxon>Hexapoda</taxon>
        <taxon>Insecta</taxon>
        <taxon>Pterygota</taxon>
        <taxon>Neoptera</taxon>
        <taxon>Endopterygota</taxon>
        <taxon>Diptera</taxon>
        <taxon>Brachycera</taxon>
        <taxon>Stratiomyomorpha</taxon>
        <taxon>Stratiomyidae</taxon>
        <taxon>Hermetiinae</taxon>
        <taxon>Hermetia</taxon>
    </lineage>
</organism>
<dbReference type="InterPro" id="IPR001680">
    <property type="entry name" value="WD40_rpt"/>
</dbReference>
<dbReference type="Pfam" id="PF25170">
    <property type="entry name" value="TPR_WDR35"/>
    <property type="match status" value="1"/>
</dbReference>
<keyword evidence="16" id="KW-1185">Reference proteome</keyword>
<dbReference type="Pfam" id="PF24797">
    <property type="entry name" value="Beta-prop_WDR35_TULP_N"/>
    <property type="match status" value="1"/>
</dbReference>
<feature type="domain" description="IFT121-like zinc finger" evidence="10">
    <location>
        <begin position="1135"/>
        <end position="1178"/>
    </location>
</feature>
<dbReference type="Gene3D" id="2.130.10.10">
    <property type="entry name" value="YVTN repeat-like/Quinoprotein amine dehydrogenase"/>
    <property type="match status" value="2"/>
</dbReference>
<dbReference type="EMBL" id="LR899009">
    <property type="protein sequence ID" value="CAD7077159.1"/>
    <property type="molecule type" value="Genomic_DNA"/>
</dbReference>
<dbReference type="InterPro" id="IPR056159">
    <property type="entry name" value="Beta-prop_IFT121_TULP_N"/>
</dbReference>
<dbReference type="PANTHER" id="PTHR12764:SF5">
    <property type="entry name" value="LD29485P"/>
    <property type="match status" value="1"/>
</dbReference>
<dbReference type="SMART" id="SM00320">
    <property type="entry name" value="WD40"/>
    <property type="match status" value="4"/>
</dbReference>
<accession>A0A7R8UAG3</accession>
<dbReference type="GO" id="GO:0061512">
    <property type="term" value="P:protein localization to cilium"/>
    <property type="evidence" value="ECO:0007669"/>
    <property type="project" value="TreeGrafter"/>
</dbReference>
<proteinExistence type="predicted"/>
<dbReference type="SUPFAM" id="SSF48452">
    <property type="entry name" value="TPR-like"/>
    <property type="match status" value="1"/>
</dbReference>
<dbReference type="InterPro" id="IPR056157">
    <property type="entry name" value="TPR_IFT80_172_dom"/>
</dbReference>
<dbReference type="Pfam" id="PF23390">
    <property type="entry name" value="Beta-prop_WDR35_2nd"/>
    <property type="match status" value="1"/>
</dbReference>
<keyword evidence="3 9" id="KW-0853">WD repeat</keyword>
<dbReference type="InterPro" id="IPR036322">
    <property type="entry name" value="WD40_repeat_dom_sf"/>
</dbReference>
<dbReference type="InterPro" id="IPR056170">
    <property type="entry name" value="Znf_IFT121-like"/>
</dbReference>
<evidence type="ECO:0008006" key="17">
    <source>
        <dbReference type="Google" id="ProtNLM"/>
    </source>
</evidence>
<evidence type="ECO:0000259" key="14">
    <source>
        <dbReference type="Pfam" id="PF25768"/>
    </source>
</evidence>
<dbReference type="GO" id="GO:0097730">
    <property type="term" value="C:non-motile cilium"/>
    <property type="evidence" value="ECO:0007669"/>
    <property type="project" value="TreeGrafter"/>
</dbReference>
<dbReference type="Pfam" id="PF23387">
    <property type="entry name" value="TPR_IFT80_172"/>
    <property type="match status" value="1"/>
</dbReference>
<keyword evidence="8" id="KW-0966">Cell projection</keyword>
<dbReference type="InterPro" id="IPR017233">
    <property type="entry name" value="WDR35"/>
</dbReference>
<dbReference type="InterPro" id="IPR011990">
    <property type="entry name" value="TPR-like_helical_dom_sf"/>
</dbReference>
<dbReference type="PROSITE" id="PS50294">
    <property type="entry name" value="WD_REPEATS_REGION"/>
    <property type="match status" value="1"/>
</dbReference>
<evidence type="ECO:0000256" key="7">
    <source>
        <dbReference type="ARBA" id="ARBA00023212"/>
    </source>
</evidence>
<comment type="subcellular location">
    <subcellularLocation>
        <location evidence="1">Cytoplasm</location>
        <location evidence="1">Cytoskeleton</location>
        <location evidence="1">Cilium basal body</location>
    </subcellularLocation>
</comment>
<dbReference type="Pfam" id="PF25768">
    <property type="entry name" value="TPR_IFT121"/>
    <property type="match status" value="1"/>
</dbReference>
<dbReference type="InterPro" id="IPR057979">
    <property type="entry name" value="TPR_IFT121"/>
</dbReference>
<dbReference type="FunCoup" id="A0A7R8UAG3">
    <property type="interactions" value="64"/>
</dbReference>
<protein>
    <recommendedName>
        <fullName evidence="17">WD repeat-containing protein 55 homolog</fullName>
    </recommendedName>
</protein>
<dbReference type="InParanoid" id="A0A7R8UAG3"/>